<evidence type="ECO:0000313" key="6">
    <source>
        <dbReference type="Proteomes" id="UP000271227"/>
    </source>
</evidence>
<evidence type="ECO:0000256" key="3">
    <source>
        <dbReference type="SAM" id="SignalP"/>
    </source>
</evidence>
<evidence type="ECO:0000256" key="2">
    <source>
        <dbReference type="SAM" id="MobiDB-lite"/>
    </source>
</evidence>
<organism evidence="5 6">
    <name type="scientific">Eilatimonas milleporae</name>
    <dbReference type="NCBI Taxonomy" id="911205"/>
    <lineage>
        <taxon>Bacteria</taxon>
        <taxon>Pseudomonadati</taxon>
        <taxon>Pseudomonadota</taxon>
        <taxon>Alphaproteobacteria</taxon>
        <taxon>Kordiimonadales</taxon>
        <taxon>Kordiimonadaceae</taxon>
        <taxon>Eilatimonas</taxon>
    </lineage>
</organism>
<dbReference type="InterPro" id="IPR050811">
    <property type="entry name" value="Phosphate_ABC_transporter"/>
</dbReference>
<dbReference type="InParanoid" id="A0A3M0CPW8"/>
<reference evidence="5 6" key="1">
    <citation type="submission" date="2018-10" db="EMBL/GenBank/DDBJ databases">
        <title>Genomic Encyclopedia of Archaeal and Bacterial Type Strains, Phase II (KMG-II): from individual species to whole genera.</title>
        <authorList>
            <person name="Goeker M."/>
        </authorList>
    </citation>
    <scope>NUCLEOTIDE SEQUENCE [LARGE SCALE GENOMIC DNA]</scope>
    <source>
        <strain evidence="5 6">DSM 25217</strain>
    </source>
</reference>
<dbReference type="InterPro" id="IPR024370">
    <property type="entry name" value="PBP_domain"/>
</dbReference>
<keyword evidence="6" id="KW-1185">Reference proteome</keyword>
<comment type="caution">
    <text evidence="5">The sequence shown here is derived from an EMBL/GenBank/DDBJ whole genome shotgun (WGS) entry which is preliminary data.</text>
</comment>
<feature type="chain" id="PRO_5018092405" evidence="3">
    <location>
        <begin position="20"/>
        <end position="409"/>
    </location>
</feature>
<keyword evidence="1 3" id="KW-0732">Signal</keyword>
<evidence type="ECO:0000259" key="4">
    <source>
        <dbReference type="Pfam" id="PF12849"/>
    </source>
</evidence>
<dbReference type="Proteomes" id="UP000271227">
    <property type="component" value="Unassembled WGS sequence"/>
</dbReference>
<evidence type="ECO:0000256" key="1">
    <source>
        <dbReference type="ARBA" id="ARBA00022729"/>
    </source>
</evidence>
<proteinExistence type="predicted"/>
<evidence type="ECO:0000313" key="5">
    <source>
        <dbReference type="EMBL" id="RMB08909.1"/>
    </source>
</evidence>
<dbReference type="PANTHER" id="PTHR30570">
    <property type="entry name" value="PERIPLASMIC PHOSPHATE BINDING COMPONENT OF PHOSPHATE ABC TRANSPORTER"/>
    <property type="match status" value="1"/>
</dbReference>
<sequence>MVRLLAMAALAGFALLTDGGPLSTGGPALAQPRDQIRVTGSSSIYPFATVVAEEFGRSSDFRSPIVEGIGTGGGFELFCAGLGTKHPDIVNASRRIKQSEIERCASNGVSGIIEIKFGKDGIVLANTKASTQFTLSLREVFLALAKQVPADGTTGGPGNMMPNPYTRWNEINPSLPDEPITVMGPPPTSGTRDAFNETAMENGCDSFAGIATLKETNPRQHLQLCHAIREDGHYVEAGENDNLIVQKLQSNPRSLGIFAFSFLDQNNDVLQPAQILGEDGRPVEPSFDEILNEHYPVYRNLYFYVKKAHMRIVPGLQDYLRAFMSEEAVGEFGYLTDRGLIPLRSEERSRYRSAAENMLDMKSMRTGAPADRGDGSPDTPRPPENTPHRSATPAGNATAGDMTGGKRNV</sequence>
<dbReference type="RefSeq" id="WP_121938406.1">
    <property type="nucleotide sequence ID" value="NZ_REFR01000010.1"/>
</dbReference>
<dbReference type="Pfam" id="PF12849">
    <property type="entry name" value="PBP_like_2"/>
    <property type="match status" value="1"/>
</dbReference>
<dbReference type="AlphaFoldDB" id="A0A3M0CPW8"/>
<dbReference type="SUPFAM" id="SSF53850">
    <property type="entry name" value="Periplasmic binding protein-like II"/>
    <property type="match status" value="1"/>
</dbReference>
<gene>
    <name evidence="5" type="ORF">BXY39_1556</name>
</gene>
<name>A0A3M0CPW8_9PROT</name>
<dbReference type="OrthoDB" id="9790048at2"/>
<dbReference type="PANTHER" id="PTHR30570:SF1">
    <property type="entry name" value="PHOSPHATE-BINDING PROTEIN PSTS"/>
    <property type="match status" value="1"/>
</dbReference>
<feature type="signal peptide" evidence="3">
    <location>
        <begin position="1"/>
        <end position="19"/>
    </location>
</feature>
<feature type="region of interest" description="Disordered" evidence="2">
    <location>
        <begin position="356"/>
        <end position="409"/>
    </location>
</feature>
<dbReference type="Gene3D" id="3.40.190.10">
    <property type="entry name" value="Periplasmic binding protein-like II"/>
    <property type="match status" value="2"/>
</dbReference>
<accession>A0A3M0CPW8</accession>
<feature type="domain" description="PBP" evidence="4">
    <location>
        <begin position="29"/>
        <end position="326"/>
    </location>
</feature>
<protein>
    <submittedName>
        <fullName evidence="5">Phosphate ABC transporter substrate-binding protein (PhoT family)</fullName>
    </submittedName>
</protein>
<dbReference type="EMBL" id="REFR01000010">
    <property type="protein sequence ID" value="RMB08909.1"/>
    <property type="molecule type" value="Genomic_DNA"/>
</dbReference>